<organism evidence="2 3">
    <name type="scientific">Rhodocollybia butyracea</name>
    <dbReference type="NCBI Taxonomy" id="206335"/>
    <lineage>
        <taxon>Eukaryota</taxon>
        <taxon>Fungi</taxon>
        <taxon>Dikarya</taxon>
        <taxon>Basidiomycota</taxon>
        <taxon>Agaricomycotina</taxon>
        <taxon>Agaricomycetes</taxon>
        <taxon>Agaricomycetidae</taxon>
        <taxon>Agaricales</taxon>
        <taxon>Marasmiineae</taxon>
        <taxon>Omphalotaceae</taxon>
        <taxon>Rhodocollybia</taxon>
    </lineage>
</organism>
<feature type="region of interest" description="Disordered" evidence="1">
    <location>
        <begin position="211"/>
        <end position="241"/>
    </location>
</feature>
<dbReference type="AlphaFoldDB" id="A0A9P5PQU6"/>
<evidence type="ECO:0000256" key="1">
    <source>
        <dbReference type="SAM" id="MobiDB-lite"/>
    </source>
</evidence>
<sequence>MLERLHLWDETKIPWPQPSNHDGYIICVWGYLLVGRLAPWSHSSATQDLEQALEEYVECKYELQKYLGSQHIRERSLCHRLRKSLTFQPLIDKVPWKDITLYQKLKEKYTRLIHCSEQYTRAYSYRKISRWGVQHLGLDDIATVSQWNLRSQLAAQSSECAYRWPPLRSNRYYVTFPSRVKECIITRTPSLPSKFSPSPYGLRDDHWVPNIEWNNPFPEPEPETDSDSDCSSLTSPPRYSP</sequence>
<dbReference type="EMBL" id="JADNRY010000040">
    <property type="protein sequence ID" value="KAF9070499.1"/>
    <property type="molecule type" value="Genomic_DNA"/>
</dbReference>
<evidence type="ECO:0000313" key="2">
    <source>
        <dbReference type="EMBL" id="KAF9070499.1"/>
    </source>
</evidence>
<accession>A0A9P5PQU6</accession>
<protein>
    <submittedName>
        <fullName evidence="2">Uncharacterized protein</fullName>
    </submittedName>
</protein>
<keyword evidence="3" id="KW-1185">Reference proteome</keyword>
<name>A0A9P5PQU6_9AGAR</name>
<comment type="caution">
    <text evidence="2">The sequence shown here is derived from an EMBL/GenBank/DDBJ whole genome shotgun (WGS) entry which is preliminary data.</text>
</comment>
<reference evidence="2" key="1">
    <citation type="submission" date="2020-11" db="EMBL/GenBank/DDBJ databases">
        <authorList>
            <consortium name="DOE Joint Genome Institute"/>
            <person name="Ahrendt S."/>
            <person name="Riley R."/>
            <person name="Andreopoulos W."/>
            <person name="Labutti K."/>
            <person name="Pangilinan J."/>
            <person name="Ruiz-Duenas F.J."/>
            <person name="Barrasa J.M."/>
            <person name="Sanchez-Garcia M."/>
            <person name="Camarero S."/>
            <person name="Miyauchi S."/>
            <person name="Serrano A."/>
            <person name="Linde D."/>
            <person name="Babiker R."/>
            <person name="Drula E."/>
            <person name="Ayuso-Fernandez I."/>
            <person name="Pacheco R."/>
            <person name="Padilla G."/>
            <person name="Ferreira P."/>
            <person name="Barriuso J."/>
            <person name="Kellner H."/>
            <person name="Castanera R."/>
            <person name="Alfaro M."/>
            <person name="Ramirez L."/>
            <person name="Pisabarro A.G."/>
            <person name="Kuo A."/>
            <person name="Tritt A."/>
            <person name="Lipzen A."/>
            <person name="He G."/>
            <person name="Yan M."/>
            <person name="Ng V."/>
            <person name="Cullen D."/>
            <person name="Martin F."/>
            <person name="Rosso M.-N."/>
            <person name="Henrissat B."/>
            <person name="Hibbett D."/>
            <person name="Martinez A.T."/>
            <person name="Grigoriev I.V."/>
        </authorList>
    </citation>
    <scope>NUCLEOTIDE SEQUENCE</scope>
    <source>
        <strain evidence="2">AH 40177</strain>
    </source>
</reference>
<gene>
    <name evidence="2" type="ORF">BDP27DRAFT_1323769</name>
</gene>
<evidence type="ECO:0000313" key="3">
    <source>
        <dbReference type="Proteomes" id="UP000772434"/>
    </source>
</evidence>
<proteinExistence type="predicted"/>
<dbReference type="Proteomes" id="UP000772434">
    <property type="component" value="Unassembled WGS sequence"/>
</dbReference>